<evidence type="ECO:0000313" key="2">
    <source>
        <dbReference type="Proteomes" id="UP001168821"/>
    </source>
</evidence>
<sequence length="101" mass="10689">MARDGEVLAAAAHFLLDVFGFGVDYGLRRRGVLRLPVPPKVHLSLEGLVAEAAGEGLVARVLAHVGDEVGRLAEGFGADDALVGFLAWNKGNIDKDISRLL</sequence>
<gene>
    <name evidence="1" type="ORF">Zmor_013261</name>
</gene>
<proteinExistence type="predicted"/>
<organism evidence="1 2">
    <name type="scientific">Zophobas morio</name>
    <dbReference type="NCBI Taxonomy" id="2755281"/>
    <lineage>
        <taxon>Eukaryota</taxon>
        <taxon>Metazoa</taxon>
        <taxon>Ecdysozoa</taxon>
        <taxon>Arthropoda</taxon>
        <taxon>Hexapoda</taxon>
        <taxon>Insecta</taxon>
        <taxon>Pterygota</taxon>
        <taxon>Neoptera</taxon>
        <taxon>Endopterygota</taxon>
        <taxon>Coleoptera</taxon>
        <taxon>Polyphaga</taxon>
        <taxon>Cucujiformia</taxon>
        <taxon>Tenebrionidae</taxon>
        <taxon>Zophobas</taxon>
    </lineage>
</organism>
<reference evidence="1" key="1">
    <citation type="journal article" date="2023" name="G3 (Bethesda)">
        <title>Whole genome assemblies of Zophobas morio and Tenebrio molitor.</title>
        <authorList>
            <person name="Kaur S."/>
            <person name="Stinson S.A."/>
            <person name="diCenzo G.C."/>
        </authorList>
    </citation>
    <scope>NUCLEOTIDE SEQUENCE</scope>
    <source>
        <strain evidence="1">QUZm001</strain>
    </source>
</reference>
<comment type="caution">
    <text evidence="1">The sequence shown here is derived from an EMBL/GenBank/DDBJ whole genome shotgun (WGS) entry which is preliminary data.</text>
</comment>
<dbReference type="EMBL" id="JALNTZ010000004">
    <property type="protein sequence ID" value="KAJ3654047.1"/>
    <property type="molecule type" value="Genomic_DNA"/>
</dbReference>
<dbReference type="Proteomes" id="UP001168821">
    <property type="component" value="Unassembled WGS sequence"/>
</dbReference>
<name>A0AA38ICU9_9CUCU</name>
<protein>
    <submittedName>
        <fullName evidence="1">Uncharacterized protein</fullName>
    </submittedName>
</protein>
<accession>A0AA38ICU9</accession>
<dbReference type="AlphaFoldDB" id="A0AA38ICU9"/>
<evidence type="ECO:0000313" key="1">
    <source>
        <dbReference type="EMBL" id="KAJ3654047.1"/>
    </source>
</evidence>
<keyword evidence="2" id="KW-1185">Reference proteome</keyword>